<keyword evidence="1 4" id="KW-0378">Hydrolase</keyword>
<evidence type="ECO:0000256" key="2">
    <source>
        <dbReference type="PIRSR" id="PIRSR005962-1"/>
    </source>
</evidence>
<dbReference type="Pfam" id="PF01546">
    <property type="entry name" value="Peptidase_M20"/>
    <property type="match status" value="1"/>
</dbReference>
<dbReference type="GO" id="GO:0050118">
    <property type="term" value="F:N-acetyldiaminopimelate deacetylase activity"/>
    <property type="evidence" value="ECO:0007669"/>
    <property type="project" value="UniProtKB-ARBA"/>
</dbReference>
<dbReference type="InterPro" id="IPR036264">
    <property type="entry name" value="Bact_exopeptidase_dim_dom"/>
</dbReference>
<feature type="domain" description="Peptidase M20 dimerisation" evidence="3">
    <location>
        <begin position="192"/>
        <end position="288"/>
    </location>
</feature>
<dbReference type="Pfam" id="PF07687">
    <property type="entry name" value="M20_dimer"/>
    <property type="match status" value="1"/>
</dbReference>
<dbReference type="AlphaFoldDB" id="A0A6L5Y8U9"/>
<dbReference type="SUPFAM" id="SSF53187">
    <property type="entry name" value="Zn-dependent exopeptidases"/>
    <property type="match status" value="1"/>
</dbReference>
<dbReference type="InterPro" id="IPR002933">
    <property type="entry name" value="Peptidase_M20"/>
</dbReference>
<keyword evidence="2" id="KW-0479">Metal-binding</keyword>
<dbReference type="Gene3D" id="3.30.70.360">
    <property type="match status" value="1"/>
</dbReference>
<dbReference type="Proteomes" id="UP000473699">
    <property type="component" value="Unassembled WGS sequence"/>
</dbReference>
<accession>A0A6L5Y8U9</accession>
<dbReference type="GO" id="GO:0019877">
    <property type="term" value="P:diaminopimelate biosynthetic process"/>
    <property type="evidence" value="ECO:0007669"/>
    <property type="project" value="UniProtKB-ARBA"/>
</dbReference>
<dbReference type="PANTHER" id="PTHR11014:SF63">
    <property type="entry name" value="METALLOPEPTIDASE, PUTATIVE (AFU_ORTHOLOGUE AFUA_6G09600)-RELATED"/>
    <property type="match status" value="1"/>
</dbReference>
<keyword evidence="2" id="KW-0464">Manganese</keyword>
<sequence>MNQLVRELEEKYRERYMTFYRHLHAYPELSYHEEKTAAFVYDILKGLPLDEIRPNVGGHGVVALLKGARPGPCIALRADMDALSIQENTGCPFSSQVPGVMHACGHDAHTAILLGAVHVLCEIKEQLAGSLKFIFQPSEEMTPTGGAPGMIRDGALENPHVDAIIGLHVWPTLATGTIGLQAGAVSASSDHLRATIRGVASHGSMPDRGVDAIVAASAVVMALQPIISRNLCPRNTAVITIGTIKGGDRYNIVPDRVDLDGTVRSFDEADHKKLPQWIERAVANTAAAYGCTAEIDYQRGFPATMNHERLVSIGREVIRDVLGEKGVLPDLPVPPTGEDFSFYTLKVPAAFAWLGCRPDGVKPEDMPALHNDRFLPDPACFPWGIQYLASMALKLLESDLKGLKK</sequence>
<gene>
    <name evidence="4" type="ORF">FYJ74_00435</name>
</gene>
<proteinExistence type="predicted"/>
<feature type="binding site" evidence="2">
    <location>
        <position position="106"/>
    </location>
    <ligand>
        <name>Mn(2+)</name>
        <dbReference type="ChEBI" id="CHEBI:29035"/>
        <label>2</label>
    </ligand>
</feature>
<organism evidence="4 5">
    <name type="scientific">Pyramidobacter porci</name>
    <dbReference type="NCBI Taxonomy" id="2605789"/>
    <lineage>
        <taxon>Bacteria</taxon>
        <taxon>Thermotogati</taxon>
        <taxon>Synergistota</taxon>
        <taxon>Synergistia</taxon>
        <taxon>Synergistales</taxon>
        <taxon>Dethiosulfovibrionaceae</taxon>
        <taxon>Pyramidobacter</taxon>
    </lineage>
</organism>
<dbReference type="GO" id="GO:0046872">
    <property type="term" value="F:metal ion binding"/>
    <property type="evidence" value="ECO:0007669"/>
    <property type="project" value="UniProtKB-KW"/>
</dbReference>
<dbReference type="InterPro" id="IPR017439">
    <property type="entry name" value="Amidohydrolase"/>
</dbReference>
<evidence type="ECO:0000259" key="3">
    <source>
        <dbReference type="Pfam" id="PF07687"/>
    </source>
</evidence>
<dbReference type="RefSeq" id="WP_326830829.1">
    <property type="nucleotide sequence ID" value="NZ_VUNH01000001.1"/>
</dbReference>
<feature type="binding site" evidence="2">
    <location>
        <position position="168"/>
    </location>
    <ligand>
        <name>Mn(2+)</name>
        <dbReference type="ChEBI" id="CHEBI:29035"/>
        <label>2</label>
    </ligand>
</feature>
<dbReference type="Gene3D" id="3.40.630.10">
    <property type="entry name" value="Zn peptidases"/>
    <property type="match status" value="1"/>
</dbReference>
<comment type="cofactor">
    <cofactor evidence="2">
        <name>Mn(2+)</name>
        <dbReference type="ChEBI" id="CHEBI:29035"/>
    </cofactor>
    <text evidence="2">The Mn(2+) ion enhances activity.</text>
</comment>
<evidence type="ECO:0000256" key="1">
    <source>
        <dbReference type="ARBA" id="ARBA00022801"/>
    </source>
</evidence>
<name>A0A6L5Y8U9_9BACT</name>
<dbReference type="PIRSF" id="PIRSF005962">
    <property type="entry name" value="Pept_M20D_amidohydro"/>
    <property type="match status" value="1"/>
</dbReference>
<feature type="binding site" evidence="2">
    <location>
        <position position="370"/>
    </location>
    <ligand>
        <name>Mn(2+)</name>
        <dbReference type="ChEBI" id="CHEBI:29035"/>
        <label>2</label>
    </ligand>
</feature>
<dbReference type="SUPFAM" id="SSF55031">
    <property type="entry name" value="Bacterial exopeptidase dimerisation domain"/>
    <property type="match status" value="1"/>
</dbReference>
<comment type="caution">
    <text evidence="4">The sequence shown here is derived from an EMBL/GenBank/DDBJ whole genome shotgun (WGS) entry which is preliminary data.</text>
</comment>
<dbReference type="PANTHER" id="PTHR11014">
    <property type="entry name" value="PEPTIDASE M20 FAMILY MEMBER"/>
    <property type="match status" value="1"/>
</dbReference>
<dbReference type="InterPro" id="IPR011650">
    <property type="entry name" value="Peptidase_M20_dimer"/>
</dbReference>
<feature type="binding site" evidence="2">
    <location>
        <position position="104"/>
    </location>
    <ligand>
        <name>Mn(2+)</name>
        <dbReference type="ChEBI" id="CHEBI:29035"/>
        <label>2</label>
    </ligand>
</feature>
<feature type="binding site" evidence="2">
    <location>
        <position position="140"/>
    </location>
    <ligand>
        <name>Mn(2+)</name>
        <dbReference type="ChEBI" id="CHEBI:29035"/>
        <label>2</label>
    </ligand>
</feature>
<dbReference type="FunFam" id="3.30.70.360:FF:000001">
    <property type="entry name" value="N-acetyldiaminopimelate deacetylase"/>
    <property type="match status" value="1"/>
</dbReference>
<dbReference type="NCBIfam" id="TIGR01891">
    <property type="entry name" value="amidohydrolases"/>
    <property type="match status" value="1"/>
</dbReference>
<keyword evidence="5" id="KW-1185">Reference proteome</keyword>
<dbReference type="EMBL" id="VUNH01000001">
    <property type="protein sequence ID" value="MST54525.1"/>
    <property type="molecule type" value="Genomic_DNA"/>
</dbReference>
<protein>
    <submittedName>
        <fullName evidence="4">Amidohydrolase</fullName>
    </submittedName>
</protein>
<evidence type="ECO:0000313" key="4">
    <source>
        <dbReference type="EMBL" id="MST54525.1"/>
    </source>
</evidence>
<evidence type="ECO:0000313" key="5">
    <source>
        <dbReference type="Proteomes" id="UP000473699"/>
    </source>
</evidence>
<reference evidence="4 5" key="1">
    <citation type="submission" date="2019-08" db="EMBL/GenBank/DDBJ databases">
        <title>In-depth cultivation of the pig gut microbiome towards novel bacterial diversity and tailored functional studies.</title>
        <authorList>
            <person name="Wylensek D."/>
            <person name="Hitch T.C.A."/>
            <person name="Clavel T."/>
        </authorList>
    </citation>
    <scope>NUCLEOTIDE SEQUENCE [LARGE SCALE GENOMIC DNA]</scope>
    <source>
        <strain evidence="4 5">SM-530-WT-4B</strain>
    </source>
</reference>